<dbReference type="PANTHER" id="PTHR33603">
    <property type="entry name" value="METHYLTRANSFERASE"/>
    <property type="match status" value="1"/>
</dbReference>
<keyword evidence="2 6" id="KW-0489">Methyltransferase</keyword>
<dbReference type="Pfam" id="PF02590">
    <property type="entry name" value="SPOUT_MTase"/>
    <property type="match status" value="1"/>
</dbReference>
<gene>
    <name evidence="6" type="ORF">DWX94_06810</name>
</gene>
<dbReference type="CDD" id="cd18081">
    <property type="entry name" value="RlmH-like"/>
    <property type="match status" value="1"/>
</dbReference>
<dbReference type="EMBL" id="QRVK01000013">
    <property type="protein sequence ID" value="RGS42942.1"/>
    <property type="molecule type" value="Genomic_DNA"/>
</dbReference>
<dbReference type="GO" id="GO:0008168">
    <property type="term" value="F:methyltransferase activity"/>
    <property type="evidence" value="ECO:0007669"/>
    <property type="project" value="UniProtKB-KW"/>
</dbReference>
<proteinExistence type="inferred from homology"/>
<name>A0A412IS61_9FIRM</name>
<dbReference type="AlphaFoldDB" id="A0A412IS61"/>
<organism evidence="6 7">
    <name type="scientific">Coprococcus eutactus</name>
    <dbReference type="NCBI Taxonomy" id="33043"/>
    <lineage>
        <taxon>Bacteria</taxon>
        <taxon>Bacillati</taxon>
        <taxon>Bacillota</taxon>
        <taxon>Clostridia</taxon>
        <taxon>Lachnospirales</taxon>
        <taxon>Lachnospiraceae</taxon>
        <taxon>Coprococcus</taxon>
    </lineage>
</organism>
<dbReference type="PANTHER" id="PTHR33603:SF1">
    <property type="entry name" value="RIBOSOMAL RNA LARGE SUBUNIT METHYLTRANSFERASE H"/>
    <property type="match status" value="1"/>
</dbReference>
<dbReference type="Proteomes" id="UP000283295">
    <property type="component" value="Unassembled WGS sequence"/>
</dbReference>
<evidence type="ECO:0000256" key="3">
    <source>
        <dbReference type="ARBA" id="ARBA00022679"/>
    </source>
</evidence>
<dbReference type="InterPro" id="IPR029026">
    <property type="entry name" value="tRNA_m1G_MTases_N"/>
</dbReference>
<dbReference type="RefSeq" id="WP_004853108.1">
    <property type="nucleotide sequence ID" value="NZ_CABIWG010000001.1"/>
</dbReference>
<keyword evidence="3 6" id="KW-0808">Transferase</keyword>
<evidence type="ECO:0000313" key="7">
    <source>
        <dbReference type="Proteomes" id="UP000283295"/>
    </source>
</evidence>
<sequence length="156" mass="17759">MKYKIACVGKIKEDYFTKLIDGYRKEINKRDSLEICEVPDERIPQKNGDRVNSIILNAEAARLKNVIAPEDYVIVLCINGKKMSTADLTEQVRKAEERDQRTVTFVIGGSLGLANDIMKLADYKMSVSDMTFPHQLMRVALTEQIMIVSEYLHKSS</sequence>
<evidence type="ECO:0000256" key="1">
    <source>
        <dbReference type="ARBA" id="ARBA00022552"/>
    </source>
</evidence>
<dbReference type="GeneID" id="92831997"/>
<evidence type="ECO:0000256" key="5">
    <source>
        <dbReference type="ARBA" id="ARBA00038303"/>
    </source>
</evidence>
<dbReference type="InterPro" id="IPR003742">
    <property type="entry name" value="RlmH-like"/>
</dbReference>
<evidence type="ECO:0000256" key="2">
    <source>
        <dbReference type="ARBA" id="ARBA00022603"/>
    </source>
</evidence>
<accession>A0A412IS61</accession>
<comment type="caution">
    <text evidence="6">The sequence shown here is derived from an EMBL/GenBank/DDBJ whole genome shotgun (WGS) entry which is preliminary data.</text>
</comment>
<reference evidence="6 7" key="1">
    <citation type="submission" date="2018-08" db="EMBL/GenBank/DDBJ databases">
        <title>A genome reference for cultivated species of the human gut microbiota.</title>
        <authorList>
            <person name="Zou Y."/>
            <person name="Xue W."/>
            <person name="Luo G."/>
        </authorList>
    </citation>
    <scope>NUCLEOTIDE SEQUENCE [LARGE SCALE GENOMIC DNA]</scope>
    <source>
        <strain evidence="6 7">AF22-21</strain>
    </source>
</reference>
<keyword evidence="4" id="KW-0949">S-adenosyl-L-methionine</keyword>
<evidence type="ECO:0000256" key="4">
    <source>
        <dbReference type="ARBA" id="ARBA00022691"/>
    </source>
</evidence>
<protein>
    <submittedName>
        <fullName evidence="6">23S rRNA (Pseudouridine(1915)-N(3))-methyltransferase RlmH</fullName>
    </submittedName>
</protein>
<comment type="similarity">
    <text evidence="5">Belongs to the RNA methyltransferase RlmH family.</text>
</comment>
<dbReference type="OrthoDB" id="9806643at2"/>
<dbReference type="GO" id="GO:0032259">
    <property type="term" value="P:methylation"/>
    <property type="evidence" value="ECO:0007669"/>
    <property type="project" value="UniProtKB-KW"/>
</dbReference>
<evidence type="ECO:0000313" key="6">
    <source>
        <dbReference type="EMBL" id="RGS42942.1"/>
    </source>
</evidence>
<dbReference type="PIRSF" id="PIRSF004505">
    <property type="entry name" value="MT_bac"/>
    <property type="match status" value="1"/>
</dbReference>
<dbReference type="InterPro" id="IPR029028">
    <property type="entry name" value="Alpha/beta_knot_MTases"/>
</dbReference>
<keyword evidence="1" id="KW-0698">rRNA processing</keyword>
<dbReference type="SUPFAM" id="SSF75217">
    <property type="entry name" value="alpha/beta knot"/>
    <property type="match status" value="1"/>
</dbReference>
<dbReference type="Gene3D" id="3.40.1280.10">
    <property type="match status" value="1"/>
</dbReference>
<dbReference type="GO" id="GO:0006364">
    <property type="term" value="P:rRNA processing"/>
    <property type="evidence" value="ECO:0007669"/>
    <property type="project" value="UniProtKB-KW"/>
</dbReference>